<feature type="transmembrane region" description="Helical" evidence="1">
    <location>
        <begin position="12"/>
        <end position="35"/>
    </location>
</feature>
<keyword evidence="1" id="KW-0812">Transmembrane</keyword>
<sequence length="545" mass="62704">MDVSSKAKWHHKAFIPTCTILSFACVSMLLLHWHWQWQTLTYTPPASVDKDRRFALVIPATGSSPELCKTVVTALALGYPSPVIVNWGVDHRALTHWRGGRNLVKVPGVVEYLEAATRPDAHPSERLNDDDIVLIVDGYDIWFQLPAQVMLERYHKINREANERLQKEWNKHQRGPMPMRQTIIGASGKRCDPKNENRGTKMQCDVWPESPLRKDLYGPNTDKDKTCWEAPQINWDDLDVEHLETDHTGKVKSRHCGAVRPRWLNGGLYMGPAGDLRRLFRRCLFTLQTGIGKGIKMRSEQSLAYEAISEQEVYRQWQRSNGNLKRGISKLMGDKLEYHIGLDYAEELSVQTQWAQDRNGRDHGAFVTLGNQELIDQHSQALGISPTRLRGLPDDIKSAPNPLSLLQPGANWTDMPLYADFFTETVSAILHHNGVGSLKTHRSTWWDRPWYYQHLRKLLHLRLRAKDEPEDPLATVQTANGRVRYWAATAEQESKYPRQMKKTLKHRLDKMKFGDICRHKHSAPEGPNQEWWEEIFRDTGGPWGT</sequence>
<keyword evidence="3" id="KW-1185">Reference proteome</keyword>
<evidence type="ECO:0000313" key="2">
    <source>
        <dbReference type="EMBL" id="OBS24255.1"/>
    </source>
</evidence>
<keyword evidence="1" id="KW-1133">Transmembrane helix</keyword>
<evidence type="ECO:0000313" key="3">
    <source>
        <dbReference type="Proteomes" id="UP000091967"/>
    </source>
</evidence>
<proteinExistence type="predicted"/>
<evidence type="ECO:0000256" key="1">
    <source>
        <dbReference type="SAM" id="Phobius"/>
    </source>
</evidence>
<dbReference type="Proteomes" id="UP000091967">
    <property type="component" value="Unassembled WGS sequence"/>
</dbReference>
<keyword evidence="1" id="KW-0472">Membrane</keyword>
<gene>
    <name evidence="2" type="ORF">FPOA_04801</name>
</gene>
<reference evidence="2 3" key="1">
    <citation type="submission" date="2016-06" db="EMBL/GenBank/DDBJ databases">
        <title>Living apart together: crosstalk between the core and supernumerary genomes in a fungal plant pathogen.</title>
        <authorList>
            <person name="Vanheule A."/>
            <person name="Audenaert K."/>
            <person name="Warris S."/>
            <person name="Van De Geest H."/>
            <person name="Schijlen E."/>
            <person name="Hofte M."/>
            <person name="De Saeger S."/>
            <person name="Haesaert G."/>
            <person name="Waalwijk C."/>
            <person name="Van Der Lee T."/>
        </authorList>
    </citation>
    <scope>NUCLEOTIDE SEQUENCE [LARGE SCALE GENOMIC DNA]</scope>
    <source>
        <strain evidence="2 3">2516</strain>
    </source>
</reference>
<dbReference type="AlphaFoldDB" id="A0A1B8AUS1"/>
<accession>A0A1B8AUS1</accession>
<dbReference type="CDD" id="cd22997">
    <property type="entry name" value="GT_LH"/>
    <property type="match status" value="1"/>
</dbReference>
<organism evidence="2 3">
    <name type="scientific">Fusarium poae</name>
    <dbReference type="NCBI Taxonomy" id="36050"/>
    <lineage>
        <taxon>Eukaryota</taxon>
        <taxon>Fungi</taxon>
        <taxon>Dikarya</taxon>
        <taxon>Ascomycota</taxon>
        <taxon>Pezizomycotina</taxon>
        <taxon>Sordariomycetes</taxon>
        <taxon>Hypocreomycetidae</taxon>
        <taxon>Hypocreales</taxon>
        <taxon>Nectriaceae</taxon>
        <taxon>Fusarium</taxon>
    </lineage>
</organism>
<comment type="caution">
    <text evidence="2">The sequence shown here is derived from an EMBL/GenBank/DDBJ whole genome shotgun (WGS) entry which is preliminary data.</text>
</comment>
<protein>
    <submittedName>
        <fullName evidence="2">Uncharacterized protein</fullName>
    </submittedName>
</protein>
<dbReference type="PROSITE" id="PS51257">
    <property type="entry name" value="PROKAR_LIPOPROTEIN"/>
    <property type="match status" value="1"/>
</dbReference>
<dbReference type="PANTHER" id="PTHR36587">
    <property type="entry name" value="EXPRESSION SITE-ASSOCIATED GENE 3 (ESAG3)-LIKE PROTEIN"/>
    <property type="match status" value="1"/>
</dbReference>
<dbReference type="EMBL" id="LYXU01000002">
    <property type="protein sequence ID" value="OBS24255.1"/>
    <property type="molecule type" value="Genomic_DNA"/>
</dbReference>
<name>A0A1B8AUS1_FUSPO</name>
<dbReference type="PANTHER" id="PTHR36587:SF2">
    <property type="entry name" value="EXPRESSION SITE-ASSOCIATED GENE 3 (ESAG3)-LIKE PROTEIN"/>
    <property type="match status" value="1"/>
</dbReference>
<dbReference type="STRING" id="36050.A0A1B8AUS1"/>
<dbReference type="OMA" id="KTHRSTW"/>